<evidence type="ECO:0000313" key="3">
    <source>
        <dbReference type="EMBL" id="KAJ3656926.1"/>
    </source>
</evidence>
<name>A0AA38IKD5_9CUCU</name>
<reference evidence="3" key="1">
    <citation type="journal article" date="2023" name="G3 (Bethesda)">
        <title>Whole genome assemblies of Zophobas morio and Tenebrio molitor.</title>
        <authorList>
            <person name="Kaur S."/>
            <person name="Stinson S.A."/>
            <person name="diCenzo G.C."/>
        </authorList>
    </citation>
    <scope>NUCLEOTIDE SEQUENCE</scope>
    <source>
        <strain evidence="3">QUZm001</strain>
    </source>
</reference>
<keyword evidence="4" id="KW-1185">Reference proteome</keyword>
<organism evidence="3 4">
    <name type="scientific">Zophobas morio</name>
    <dbReference type="NCBI Taxonomy" id="2755281"/>
    <lineage>
        <taxon>Eukaryota</taxon>
        <taxon>Metazoa</taxon>
        <taxon>Ecdysozoa</taxon>
        <taxon>Arthropoda</taxon>
        <taxon>Hexapoda</taxon>
        <taxon>Insecta</taxon>
        <taxon>Pterygota</taxon>
        <taxon>Neoptera</taxon>
        <taxon>Endopterygota</taxon>
        <taxon>Coleoptera</taxon>
        <taxon>Polyphaga</taxon>
        <taxon>Cucujiformia</taxon>
        <taxon>Tenebrionidae</taxon>
        <taxon>Zophobas</taxon>
    </lineage>
</organism>
<dbReference type="GO" id="GO:0005739">
    <property type="term" value="C:mitochondrion"/>
    <property type="evidence" value="ECO:0007669"/>
    <property type="project" value="TreeGrafter"/>
</dbReference>
<dbReference type="Pfam" id="PF06916">
    <property type="entry name" value="FAM210A-B_dom"/>
    <property type="match status" value="1"/>
</dbReference>
<dbReference type="PANTHER" id="PTHR21377:SF0">
    <property type="entry name" value="PROTEIN FAM210B, MITOCHONDRIAL"/>
    <property type="match status" value="1"/>
</dbReference>
<comment type="caution">
    <text evidence="3">The sequence shown here is derived from an EMBL/GenBank/DDBJ whole genome shotgun (WGS) entry which is preliminary data.</text>
</comment>
<keyword evidence="1" id="KW-0812">Transmembrane</keyword>
<dbReference type="InterPro" id="IPR045866">
    <property type="entry name" value="FAM210A/B-like"/>
</dbReference>
<sequence>MALLVRNIPRLRVNPQRTLCCLPQNQSSRSPLFLFRPPTTPHTVFGSLSTRFYSTQNPPPNNTPVTLQQKLKKAVAEYGSTVIVFHVGISLLSLGVCYLLVSSGLDAQKVMSMVGIEATKVAASAGTFAVAYAVHKVFAPARIMVTLTATPFIVRYLRQVGFLKKPPQTK</sequence>
<dbReference type="PANTHER" id="PTHR21377">
    <property type="entry name" value="PROTEIN FAM210B, MITOCHONDRIAL"/>
    <property type="match status" value="1"/>
</dbReference>
<feature type="domain" description="DUF1279" evidence="2">
    <location>
        <begin position="69"/>
        <end position="152"/>
    </location>
</feature>
<evidence type="ECO:0000259" key="2">
    <source>
        <dbReference type="Pfam" id="PF06916"/>
    </source>
</evidence>
<dbReference type="Proteomes" id="UP001168821">
    <property type="component" value="Unassembled WGS sequence"/>
</dbReference>
<feature type="transmembrane region" description="Helical" evidence="1">
    <location>
        <begin position="78"/>
        <end position="101"/>
    </location>
</feature>
<keyword evidence="1" id="KW-0472">Membrane</keyword>
<dbReference type="InterPro" id="IPR009688">
    <property type="entry name" value="FAM210A/B-like_dom"/>
</dbReference>
<accession>A0AA38IKD5</accession>
<dbReference type="AlphaFoldDB" id="A0AA38IKD5"/>
<evidence type="ECO:0000313" key="4">
    <source>
        <dbReference type="Proteomes" id="UP001168821"/>
    </source>
</evidence>
<proteinExistence type="predicted"/>
<dbReference type="EMBL" id="JALNTZ010000004">
    <property type="protein sequence ID" value="KAJ3656926.1"/>
    <property type="molecule type" value="Genomic_DNA"/>
</dbReference>
<evidence type="ECO:0000256" key="1">
    <source>
        <dbReference type="SAM" id="Phobius"/>
    </source>
</evidence>
<protein>
    <recommendedName>
        <fullName evidence="2">DUF1279 domain-containing protein</fullName>
    </recommendedName>
</protein>
<keyword evidence="1" id="KW-1133">Transmembrane helix</keyword>
<gene>
    <name evidence="3" type="ORF">Zmor_015971</name>
</gene>